<feature type="binding site" evidence="8">
    <location>
        <position position="10"/>
    </location>
    <ligand>
        <name>Mg(2+)</name>
        <dbReference type="ChEBI" id="CHEBI:18420"/>
    </ligand>
</feature>
<comment type="cofactor">
    <cofactor evidence="1 8">
        <name>Mg(2+)</name>
        <dbReference type="ChEBI" id="CHEBI:18420"/>
    </cofactor>
</comment>
<evidence type="ECO:0000256" key="7">
    <source>
        <dbReference type="ARBA" id="ARBA00038093"/>
    </source>
</evidence>
<evidence type="ECO:0000313" key="10">
    <source>
        <dbReference type="EMBL" id="QHN35496.1"/>
    </source>
</evidence>
<evidence type="ECO:0000313" key="11">
    <source>
        <dbReference type="Proteomes" id="UP001059836"/>
    </source>
</evidence>
<organism evidence="10 11">
    <name type="scientific">Gordonia pseudamarae</name>
    <dbReference type="NCBI Taxonomy" id="2831662"/>
    <lineage>
        <taxon>Bacteria</taxon>
        <taxon>Bacillati</taxon>
        <taxon>Actinomycetota</taxon>
        <taxon>Actinomycetes</taxon>
        <taxon>Mycobacteriales</taxon>
        <taxon>Gordoniaceae</taxon>
        <taxon>Gordonia</taxon>
    </lineage>
</organism>
<dbReference type="InterPro" id="IPR002716">
    <property type="entry name" value="PIN_dom"/>
</dbReference>
<feature type="domain" description="PIN" evidence="9">
    <location>
        <begin position="20"/>
        <end position="125"/>
    </location>
</feature>
<dbReference type="InterPro" id="IPR029060">
    <property type="entry name" value="PIN-like_dom_sf"/>
</dbReference>
<dbReference type="CDD" id="cd18755">
    <property type="entry name" value="PIN_MtVapC3_VapC21-like"/>
    <property type="match status" value="1"/>
</dbReference>
<dbReference type="SUPFAM" id="SSF88723">
    <property type="entry name" value="PIN domain-like"/>
    <property type="match status" value="1"/>
</dbReference>
<evidence type="ECO:0000256" key="2">
    <source>
        <dbReference type="ARBA" id="ARBA00022649"/>
    </source>
</evidence>
<dbReference type="InterPro" id="IPR022907">
    <property type="entry name" value="VapC_family"/>
</dbReference>
<evidence type="ECO:0000259" key="9">
    <source>
        <dbReference type="Pfam" id="PF01850"/>
    </source>
</evidence>
<keyword evidence="6 8" id="KW-0460">Magnesium</keyword>
<keyword evidence="11" id="KW-1185">Reference proteome</keyword>
<evidence type="ECO:0000256" key="6">
    <source>
        <dbReference type="ARBA" id="ARBA00022842"/>
    </source>
</evidence>
<keyword evidence="4 8" id="KW-0479">Metal-binding</keyword>
<name>A0ABX6IJH2_9ACTN</name>
<gene>
    <name evidence="8" type="primary">vapC</name>
    <name evidence="10" type="ORF">GII31_12000</name>
</gene>
<keyword evidence="2 8" id="KW-1277">Toxin-antitoxin system</keyword>
<feature type="binding site" evidence="8">
    <location>
        <position position="100"/>
    </location>
    <ligand>
        <name>Mg(2+)</name>
        <dbReference type="ChEBI" id="CHEBI:18420"/>
    </ligand>
</feature>
<evidence type="ECO:0000256" key="3">
    <source>
        <dbReference type="ARBA" id="ARBA00022722"/>
    </source>
</evidence>
<sequence length="139" mass="15655">MGDSGRWLIDKSAYARLRLSPDELTWVDRIQRGLVYVATPTLLEIGYSVRSGDEWERFQKHPPVSEMPTALFSERVDSRALEVQGLLARRGHHRAAKVPDLLIAAIAELSDLTVLHADKDFELIADITGQPMERLTGDF</sequence>
<keyword evidence="5 8" id="KW-0378">Hydrolase</keyword>
<dbReference type="EMBL" id="CP045809">
    <property type="protein sequence ID" value="QHN35496.1"/>
    <property type="molecule type" value="Genomic_DNA"/>
</dbReference>
<comment type="similarity">
    <text evidence="7 8">Belongs to the PINc/VapC protein family.</text>
</comment>
<dbReference type="HAMAP" id="MF_00265">
    <property type="entry name" value="VapC_Nob1"/>
    <property type="match status" value="1"/>
</dbReference>
<dbReference type="Gene3D" id="3.40.50.1010">
    <property type="entry name" value="5'-nuclease"/>
    <property type="match status" value="1"/>
</dbReference>
<dbReference type="EC" id="3.1.-.-" evidence="8"/>
<protein>
    <recommendedName>
        <fullName evidence="8">Ribonuclease VapC</fullName>
        <shortName evidence="8">RNase VapC</shortName>
        <ecNumber evidence="8">3.1.-.-</ecNumber>
    </recommendedName>
    <alternativeName>
        <fullName evidence="8">Toxin VapC</fullName>
    </alternativeName>
</protein>
<dbReference type="RefSeq" id="WP_213243356.1">
    <property type="nucleotide sequence ID" value="NZ_CP045806.1"/>
</dbReference>
<dbReference type="InterPro" id="IPR050556">
    <property type="entry name" value="Type_II_TA_system_RNase"/>
</dbReference>
<evidence type="ECO:0000256" key="5">
    <source>
        <dbReference type="ARBA" id="ARBA00022801"/>
    </source>
</evidence>
<comment type="function">
    <text evidence="8">Toxic component of a toxin-antitoxin (TA) system. An RNase.</text>
</comment>
<keyword evidence="8" id="KW-0800">Toxin</keyword>
<dbReference type="PANTHER" id="PTHR33653">
    <property type="entry name" value="RIBONUCLEASE VAPC2"/>
    <property type="match status" value="1"/>
</dbReference>
<dbReference type="Proteomes" id="UP001059836">
    <property type="component" value="Chromosome"/>
</dbReference>
<evidence type="ECO:0000256" key="8">
    <source>
        <dbReference type="HAMAP-Rule" id="MF_00265"/>
    </source>
</evidence>
<dbReference type="Pfam" id="PF01850">
    <property type="entry name" value="PIN"/>
    <property type="match status" value="1"/>
</dbReference>
<proteinExistence type="inferred from homology"/>
<keyword evidence="3 8" id="KW-0540">Nuclease</keyword>
<evidence type="ECO:0000256" key="4">
    <source>
        <dbReference type="ARBA" id="ARBA00022723"/>
    </source>
</evidence>
<accession>A0ABX6IJH2</accession>
<evidence type="ECO:0000256" key="1">
    <source>
        <dbReference type="ARBA" id="ARBA00001946"/>
    </source>
</evidence>
<reference evidence="10" key="1">
    <citation type="journal article" date="2021" name="Nat. Microbiol.">
        <title>Cocultivation of an ultrasmall environmental parasitic bacterium with lytic ability against bacteria associated with wastewater foams.</title>
        <authorList>
            <person name="Batinovic S."/>
            <person name="Rose J.J.A."/>
            <person name="Ratcliffe J."/>
            <person name="Seviour R.J."/>
            <person name="Petrovski S."/>
        </authorList>
    </citation>
    <scope>NUCLEOTIDE SEQUENCE</scope>
    <source>
        <strain evidence="10">CON9</strain>
    </source>
</reference>
<dbReference type="PANTHER" id="PTHR33653:SF1">
    <property type="entry name" value="RIBONUCLEASE VAPC2"/>
    <property type="match status" value="1"/>
</dbReference>